<dbReference type="GO" id="GO:0055085">
    <property type="term" value="P:transmembrane transport"/>
    <property type="evidence" value="ECO:0007669"/>
    <property type="project" value="InterPro"/>
</dbReference>
<dbReference type="Proteomes" id="UP000244893">
    <property type="component" value="Unassembled WGS sequence"/>
</dbReference>
<sequence length="292" mass="29818">MSGGLPAGTLPGVGEQLAKTRPSNSTARGIGRAIGRSSLVGLSTLVIVLLIWLGVVYLTGISPYVAKGPLDVVNFLFIEEDAAANRAELWANLLVTLRHSAIGFVAGLIAAIIGAILFRLSRTIESALMPVATLLRSVPLVAIAPVIILAFGFGSDASVAVIGGIVVLFPALVTIAFGLKNASPQMLDVVAVYGGGTMTAVRKVALPGALPSLFAAIRVSVPGAITGALLAEVLSTGDGIGRAAVTYATQAKFPDLWAAVVVVTVVSLVLYQLVQIIEAVVLARMGMAGRGS</sequence>
<comment type="caution">
    <text evidence="10">The sequence shown here is derived from an EMBL/GenBank/DDBJ whole genome shotgun (WGS) entry which is preliminary data.</text>
</comment>
<dbReference type="GO" id="GO:0005886">
    <property type="term" value="C:plasma membrane"/>
    <property type="evidence" value="ECO:0007669"/>
    <property type="project" value="UniProtKB-SubCell"/>
</dbReference>
<dbReference type="Pfam" id="PF00528">
    <property type="entry name" value="BPD_transp_1"/>
    <property type="match status" value="1"/>
</dbReference>
<dbReference type="Gene3D" id="1.10.3720.10">
    <property type="entry name" value="MetI-like"/>
    <property type="match status" value="1"/>
</dbReference>
<dbReference type="RefSeq" id="WP_116755409.1">
    <property type="nucleotide sequence ID" value="NZ_JBHUEX010000001.1"/>
</dbReference>
<dbReference type="OrthoDB" id="7274389at2"/>
<reference evidence="10 11" key="1">
    <citation type="submission" date="2018-05" db="EMBL/GenBank/DDBJ databases">
        <title>Amnibacterium sp. M8JJ-5, whole genome shotgun sequence.</title>
        <authorList>
            <person name="Tuo L."/>
        </authorList>
    </citation>
    <scope>NUCLEOTIDE SEQUENCE [LARGE SCALE GENOMIC DNA]</scope>
    <source>
        <strain evidence="10 11">M8JJ-5</strain>
    </source>
</reference>
<feature type="domain" description="ABC transmembrane type-1" evidence="9">
    <location>
        <begin position="89"/>
        <end position="274"/>
    </location>
</feature>
<evidence type="ECO:0000259" key="9">
    <source>
        <dbReference type="PROSITE" id="PS50928"/>
    </source>
</evidence>
<dbReference type="AlphaFoldDB" id="A0A2V1HYQ4"/>
<keyword evidence="11" id="KW-1185">Reference proteome</keyword>
<protein>
    <submittedName>
        <fullName evidence="10">ABC transporter permease</fullName>
    </submittedName>
</protein>
<keyword evidence="5 7" id="KW-1133">Transmembrane helix</keyword>
<comment type="subcellular location">
    <subcellularLocation>
        <location evidence="1 7">Cell membrane</location>
        <topology evidence="1 7">Multi-pass membrane protein</topology>
    </subcellularLocation>
</comment>
<organism evidence="10 11">
    <name type="scientific">Amnibacterium flavum</name>
    <dbReference type="NCBI Taxonomy" id="2173173"/>
    <lineage>
        <taxon>Bacteria</taxon>
        <taxon>Bacillati</taxon>
        <taxon>Actinomycetota</taxon>
        <taxon>Actinomycetes</taxon>
        <taxon>Micrococcales</taxon>
        <taxon>Microbacteriaceae</taxon>
        <taxon>Amnibacterium</taxon>
    </lineage>
</organism>
<evidence type="ECO:0000313" key="11">
    <source>
        <dbReference type="Proteomes" id="UP000244893"/>
    </source>
</evidence>
<feature type="region of interest" description="Disordered" evidence="8">
    <location>
        <begin position="1"/>
        <end position="28"/>
    </location>
</feature>
<evidence type="ECO:0000313" key="10">
    <source>
        <dbReference type="EMBL" id="PVZ95674.1"/>
    </source>
</evidence>
<evidence type="ECO:0000256" key="4">
    <source>
        <dbReference type="ARBA" id="ARBA00022692"/>
    </source>
</evidence>
<evidence type="ECO:0000256" key="1">
    <source>
        <dbReference type="ARBA" id="ARBA00004651"/>
    </source>
</evidence>
<dbReference type="PANTHER" id="PTHR30151:SF0">
    <property type="entry name" value="ABC TRANSPORTER PERMEASE PROTEIN MJ0413-RELATED"/>
    <property type="match status" value="1"/>
</dbReference>
<dbReference type="CDD" id="cd06261">
    <property type="entry name" value="TM_PBP2"/>
    <property type="match status" value="1"/>
</dbReference>
<name>A0A2V1HYQ4_9MICO</name>
<evidence type="ECO:0000256" key="5">
    <source>
        <dbReference type="ARBA" id="ARBA00022989"/>
    </source>
</evidence>
<feature type="transmembrane region" description="Helical" evidence="7">
    <location>
        <begin position="159"/>
        <end position="179"/>
    </location>
</feature>
<dbReference type="InterPro" id="IPR035906">
    <property type="entry name" value="MetI-like_sf"/>
</dbReference>
<keyword evidence="6 7" id="KW-0472">Membrane</keyword>
<accession>A0A2V1HYQ4</accession>
<proteinExistence type="inferred from homology"/>
<evidence type="ECO:0000256" key="3">
    <source>
        <dbReference type="ARBA" id="ARBA00022475"/>
    </source>
</evidence>
<gene>
    <name evidence="10" type="ORF">DDQ50_04120</name>
</gene>
<dbReference type="SUPFAM" id="SSF161098">
    <property type="entry name" value="MetI-like"/>
    <property type="match status" value="1"/>
</dbReference>
<evidence type="ECO:0000256" key="8">
    <source>
        <dbReference type="SAM" id="MobiDB-lite"/>
    </source>
</evidence>
<dbReference type="EMBL" id="QEOP01000001">
    <property type="protein sequence ID" value="PVZ95674.1"/>
    <property type="molecule type" value="Genomic_DNA"/>
</dbReference>
<dbReference type="PANTHER" id="PTHR30151">
    <property type="entry name" value="ALKANE SULFONATE ABC TRANSPORTER-RELATED, MEMBRANE SUBUNIT"/>
    <property type="match status" value="1"/>
</dbReference>
<evidence type="ECO:0000256" key="6">
    <source>
        <dbReference type="ARBA" id="ARBA00023136"/>
    </source>
</evidence>
<feature type="transmembrane region" description="Helical" evidence="7">
    <location>
        <begin position="39"/>
        <end position="60"/>
    </location>
</feature>
<evidence type="ECO:0000256" key="7">
    <source>
        <dbReference type="RuleBase" id="RU363032"/>
    </source>
</evidence>
<dbReference type="PROSITE" id="PS50928">
    <property type="entry name" value="ABC_TM1"/>
    <property type="match status" value="1"/>
</dbReference>
<keyword evidence="2 7" id="KW-0813">Transport</keyword>
<feature type="transmembrane region" description="Helical" evidence="7">
    <location>
        <begin position="256"/>
        <end position="277"/>
    </location>
</feature>
<feature type="transmembrane region" description="Helical" evidence="7">
    <location>
        <begin position="101"/>
        <end position="121"/>
    </location>
</feature>
<keyword evidence="4 7" id="KW-0812">Transmembrane</keyword>
<evidence type="ECO:0000256" key="2">
    <source>
        <dbReference type="ARBA" id="ARBA00022448"/>
    </source>
</evidence>
<dbReference type="InterPro" id="IPR000515">
    <property type="entry name" value="MetI-like"/>
</dbReference>
<keyword evidence="3" id="KW-1003">Cell membrane</keyword>
<comment type="similarity">
    <text evidence="7">Belongs to the binding-protein-dependent transport system permease family.</text>
</comment>
<feature type="transmembrane region" description="Helical" evidence="7">
    <location>
        <begin position="133"/>
        <end position="153"/>
    </location>
</feature>